<protein>
    <submittedName>
        <fullName evidence="1">Uncharacterized protein</fullName>
    </submittedName>
</protein>
<reference evidence="1" key="1">
    <citation type="submission" date="2014-09" db="EMBL/GenBank/DDBJ databases">
        <authorList>
            <person name="Magalhaes I.L.F."/>
            <person name="Oliveira U."/>
            <person name="Santos F.R."/>
            <person name="Vidigal T.H.D.A."/>
            <person name="Brescovit A.D."/>
            <person name="Santos A.J."/>
        </authorList>
    </citation>
    <scope>NUCLEOTIDE SEQUENCE</scope>
    <source>
        <tissue evidence="1">Shoot tissue taken approximately 20 cm above the soil surface</tissue>
    </source>
</reference>
<reference evidence="1" key="2">
    <citation type="journal article" date="2015" name="Data Brief">
        <title>Shoot transcriptome of the giant reed, Arundo donax.</title>
        <authorList>
            <person name="Barrero R.A."/>
            <person name="Guerrero F.D."/>
            <person name="Moolhuijzen P."/>
            <person name="Goolsby J.A."/>
            <person name="Tidwell J."/>
            <person name="Bellgard S.E."/>
            <person name="Bellgard M.I."/>
        </authorList>
    </citation>
    <scope>NUCLEOTIDE SEQUENCE</scope>
    <source>
        <tissue evidence="1">Shoot tissue taken approximately 20 cm above the soil surface</tissue>
    </source>
</reference>
<proteinExistence type="predicted"/>
<evidence type="ECO:0000313" key="1">
    <source>
        <dbReference type="EMBL" id="JAD47151.1"/>
    </source>
</evidence>
<name>A0A0A9A7V6_ARUDO</name>
<sequence length="18" mass="2040">MNKAIIILIKLTIKLGRT</sequence>
<organism evidence="1">
    <name type="scientific">Arundo donax</name>
    <name type="common">Giant reed</name>
    <name type="synonym">Donax arundinaceus</name>
    <dbReference type="NCBI Taxonomy" id="35708"/>
    <lineage>
        <taxon>Eukaryota</taxon>
        <taxon>Viridiplantae</taxon>
        <taxon>Streptophyta</taxon>
        <taxon>Embryophyta</taxon>
        <taxon>Tracheophyta</taxon>
        <taxon>Spermatophyta</taxon>
        <taxon>Magnoliopsida</taxon>
        <taxon>Liliopsida</taxon>
        <taxon>Poales</taxon>
        <taxon>Poaceae</taxon>
        <taxon>PACMAD clade</taxon>
        <taxon>Arundinoideae</taxon>
        <taxon>Arundineae</taxon>
        <taxon>Arundo</taxon>
    </lineage>
</organism>
<dbReference type="EMBL" id="GBRH01250744">
    <property type="protein sequence ID" value="JAD47151.1"/>
    <property type="molecule type" value="Transcribed_RNA"/>
</dbReference>
<accession>A0A0A9A7V6</accession>
<dbReference type="AlphaFoldDB" id="A0A0A9A7V6"/>